<dbReference type="InterPro" id="IPR011009">
    <property type="entry name" value="Kinase-like_dom_sf"/>
</dbReference>
<dbReference type="SMART" id="SM00220">
    <property type="entry name" value="S_TKc"/>
    <property type="match status" value="1"/>
</dbReference>
<organism evidence="2 3">
    <name type="scientific">Exophiala xenobiotica</name>
    <dbReference type="NCBI Taxonomy" id="348802"/>
    <lineage>
        <taxon>Eukaryota</taxon>
        <taxon>Fungi</taxon>
        <taxon>Dikarya</taxon>
        <taxon>Ascomycota</taxon>
        <taxon>Pezizomycotina</taxon>
        <taxon>Eurotiomycetes</taxon>
        <taxon>Chaetothyriomycetidae</taxon>
        <taxon>Chaetothyriales</taxon>
        <taxon>Herpotrichiellaceae</taxon>
        <taxon>Exophiala</taxon>
    </lineage>
</organism>
<dbReference type="STRING" id="348802.A0A0D2FFA3"/>
<proteinExistence type="predicted"/>
<feature type="domain" description="Protein kinase" evidence="1">
    <location>
        <begin position="215"/>
        <end position="521"/>
    </location>
</feature>
<accession>A0A0D2FFA3</accession>
<dbReference type="Gene3D" id="2.60.200.20">
    <property type="match status" value="1"/>
</dbReference>
<dbReference type="HOGENOM" id="CLU_375064_0_0_1"/>
<dbReference type="InterPro" id="IPR000719">
    <property type="entry name" value="Prot_kinase_dom"/>
</dbReference>
<evidence type="ECO:0000313" key="2">
    <source>
        <dbReference type="EMBL" id="KIW58799.1"/>
    </source>
</evidence>
<dbReference type="RefSeq" id="XP_013319383.1">
    <property type="nucleotide sequence ID" value="XM_013463929.1"/>
</dbReference>
<dbReference type="GO" id="GO:0005524">
    <property type="term" value="F:ATP binding"/>
    <property type="evidence" value="ECO:0007669"/>
    <property type="project" value="InterPro"/>
</dbReference>
<dbReference type="PANTHER" id="PTHR44167:SF30">
    <property type="entry name" value="PHOSPHORYLASE KINASE"/>
    <property type="match status" value="1"/>
</dbReference>
<name>A0A0D2FFA3_9EURO</name>
<dbReference type="InterPro" id="IPR008984">
    <property type="entry name" value="SMAD_FHA_dom_sf"/>
</dbReference>
<dbReference type="PANTHER" id="PTHR44167">
    <property type="entry name" value="OVARIAN-SPECIFIC SERINE/THREONINE-PROTEIN KINASE LOK-RELATED"/>
    <property type="match status" value="1"/>
</dbReference>
<dbReference type="OrthoDB" id="29098at2759"/>
<dbReference type="GO" id="GO:0005634">
    <property type="term" value="C:nucleus"/>
    <property type="evidence" value="ECO:0007669"/>
    <property type="project" value="TreeGrafter"/>
</dbReference>
<protein>
    <recommendedName>
        <fullName evidence="1">Protein kinase domain-containing protein</fullName>
    </recommendedName>
</protein>
<reference evidence="2 3" key="1">
    <citation type="submission" date="2015-01" db="EMBL/GenBank/DDBJ databases">
        <title>The Genome Sequence of Exophiala xenobiotica CBS118157.</title>
        <authorList>
            <consortium name="The Broad Institute Genomics Platform"/>
            <person name="Cuomo C."/>
            <person name="de Hoog S."/>
            <person name="Gorbushina A."/>
            <person name="Stielow B."/>
            <person name="Teixiera M."/>
            <person name="Abouelleil A."/>
            <person name="Chapman S.B."/>
            <person name="Priest M."/>
            <person name="Young S.K."/>
            <person name="Wortman J."/>
            <person name="Nusbaum C."/>
            <person name="Birren B."/>
        </authorList>
    </citation>
    <scope>NUCLEOTIDE SEQUENCE [LARGE SCALE GENOMIC DNA]</scope>
    <source>
        <strain evidence="2 3">CBS 118157</strain>
    </source>
</reference>
<dbReference type="EMBL" id="KN847318">
    <property type="protein sequence ID" value="KIW58799.1"/>
    <property type="molecule type" value="Genomic_DNA"/>
</dbReference>
<dbReference type="GO" id="GO:0004674">
    <property type="term" value="F:protein serine/threonine kinase activity"/>
    <property type="evidence" value="ECO:0007669"/>
    <property type="project" value="TreeGrafter"/>
</dbReference>
<keyword evidence="3" id="KW-1185">Reference proteome</keyword>
<dbReference type="Proteomes" id="UP000054342">
    <property type="component" value="Unassembled WGS sequence"/>
</dbReference>
<sequence length="740" mass="84046">MADSRELDSAWIIISCSESHADDISRLEANKNHIIVYEDLPLDGRDTTPFGDEQRVYFGLRPRKEPSYLFGTGDNVSFQLTEAGAGRRLRVSNAQFCLKFNHHKSWMLVDLSTNGTWVEQDLVVSARARHCALSTGHAIQSQYDRLALHPEKWNLITAGKIQFQIKMGKARPSSYVADDGKHDLDLLHLQFNPISMTPSVPMRPAFVDQVASWKFHRTNSYTSGTSSRTKLLVRKSTGQRVIGKVYDKKESDAAQRRYDALFEILSAGSEKNLIPFLESVEENGHTIISEYFVARPLNELIEKELTPYPFELSFIFAQINRAVTHLHSKGIIHGNIRPEVILVARGSPFTSRLTGFSEAIWTGSGTEVIGHHDYRAPEMNGCQNYDQLVDVFSLSKVMQHCLAIHDASDTLMDSTVQKGLAVDPVKRHRASQIQEEIDSTADGDYTWPFEPVKLKRRFTVAWYHEYNDTYIRLSDLYPLLQSLADPYRAKAISPIVKPRYIDDPNFPGEYCKLVYGENLFVACGVGYSSGILKPQNKKQGVFSGYVDLNFEVFYHIASQMFNVTTLLRTVPLELARVATWDIEPQIQEVHGDKYWEGNYIDRPSFEKVLERVQQTTKTGVLLDHITLDDQRAHTRFATVDYSKAVIVVTKWASPPWVTLSREKAKKSFDGNHFGSKDDLQEWCATYGLQSVLDRVNLTIGHHPIPRDWKIAPRLALPPLGDDDMTSILSSHSSTAFRWKR</sequence>
<dbReference type="Pfam" id="PF00069">
    <property type="entry name" value="Pkinase"/>
    <property type="match status" value="1"/>
</dbReference>
<dbReference type="GO" id="GO:0044773">
    <property type="term" value="P:mitotic DNA damage checkpoint signaling"/>
    <property type="evidence" value="ECO:0007669"/>
    <property type="project" value="TreeGrafter"/>
</dbReference>
<dbReference type="AlphaFoldDB" id="A0A0D2FFA3"/>
<dbReference type="GeneID" id="25325204"/>
<dbReference type="PROSITE" id="PS50011">
    <property type="entry name" value="PROTEIN_KINASE_DOM"/>
    <property type="match status" value="1"/>
</dbReference>
<evidence type="ECO:0000259" key="1">
    <source>
        <dbReference type="PROSITE" id="PS50011"/>
    </source>
</evidence>
<gene>
    <name evidence="2" type="ORF">PV05_03296</name>
</gene>
<evidence type="ECO:0000313" key="3">
    <source>
        <dbReference type="Proteomes" id="UP000054342"/>
    </source>
</evidence>
<dbReference type="SUPFAM" id="SSF49879">
    <property type="entry name" value="SMAD/FHA domain"/>
    <property type="match status" value="1"/>
</dbReference>
<dbReference type="SUPFAM" id="SSF56112">
    <property type="entry name" value="Protein kinase-like (PK-like)"/>
    <property type="match status" value="1"/>
</dbReference>
<dbReference type="Gene3D" id="1.10.510.10">
    <property type="entry name" value="Transferase(Phosphotransferase) domain 1"/>
    <property type="match status" value="1"/>
</dbReference>